<dbReference type="PANTHER" id="PTHR24095:SF244">
    <property type="entry name" value="ACETYL-COENZYME A SYNTHETASE"/>
    <property type="match status" value="1"/>
</dbReference>
<dbReference type="EC" id="6.2.1.1" evidence="1"/>
<evidence type="ECO:0000256" key="1">
    <source>
        <dbReference type="ARBA" id="ARBA00013275"/>
    </source>
</evidence>
<dbReference type="InterPro" id="IPR000873">
    <property type="entry name" value="AMP-dep_synth/lig_dom"/>
</dbReference>
<dbReference type="InterPro" id="IPR042099">
    <property type="entry name" value="ANL_N_sf"/>
</dbReference>
<keyword evidence="3" id="KW-1185">Reference proteome</keyword>
<dbReference type="Gene3D" id="3.40.50.12780">
    <property type="entry name" value="N-terminal domain of ligase-like"/>
    <property type="match status" value="1"/>
</dbReference>
<organism evidence="3 4">
    <name type="scientific">Setaria digitata</name>
    <dbReference type="NCBI Taxonomy" id="48799"/>
    <lineage>
        <taxon>Eukaryota</taxon>
        <taxon>Metazoa</taxon>
        <taxon>Ecdysozoa</taxon>
        <taxon>Nematoda</taxon>
        <taxon>Chromadorea</taxon>
        <taxon>Rhabditida</taxon>
        <taxon>Spirurina</taxon>
        <taxon>Spiruromorpha</taxon>
        <taxon>Filarioidea</taxon>
        <taxon>Setariidae</taxon>
        <taxon>Setaria</taxon>
    </lineage>
</organism>
<dbReference type="GO" id="GO:0006085">
    <property type="term" value="P:acetyl-CoA biosynthetic process"/>
    <property type="evidence" value="ECO:0007669"/>
    <property type="project" value="TreeGrafter"/>
</dbReference>
<dbReference type="AlphaFoldDB" id="A0A915Q756"/>
<protein>
    <recommendedName>
        <fullName evidence="1">acetate--CoA ligase</fullName>
        <ecNumber evidence="1">6.2.1.1</ecNumber>
    </recommendedName>
</protein>
<reference evidence="4" key="1">
    <citation type="submission" date="2022-11" db="UniProtKB">
        <authorList>
            <consortium name="WormBaseParasite"/>
        </authorList>
    </citation>
    <scope>IDENTIFICATION</scope>
</reference>
<accession>A0A915Q756</accession>
<dbReference type="PANTHER" id="PTHR24095">
    <property type="entry name" value="ACETYL-COENZYME A SYNTHETASE"/>
    <property type="match status" value="1"/>
</dbReference>
<evidence type="ECO:0000313" key="4">
    <source>
        <dbReference type="WBParaSite" id="sdigi.contig76.g3723.t1"/>
    </source>
</evidence>
<dbReference type="SUPFAM" id="SSF56801">
    <property type="entry name" value="Acetyl-CoA synthetase-like"/>
    <property type="match status" value="1"/>
</dbReference>
<proteinExistence type="predicted"/>
<dbReference type="Proteomes" id="UP000887581">
    <property type="component" value="Unplaced"/>
</dbReference>
<feature type="domain" description="AMP-dependent synthetase/ligase" evidence="2">
    <location>
        <begin position="92"/>
        <end position="193"/>
    </location>
</feature>
<evidence type="ECO:0000313" key="3">
    <source>
        <dbReference type="Proteomes" id="UP000887581"/>
    </source>
</evidence>
<dbReference type="Pfam" id="PF00501">
    <property type="entry name" value="AMP-binding"/>
    <property type="match status" value="1"/>
</dbReference>
<dbReference type="GO" id="GO:0003987">
    <property type="term" value="F:acetate-CoA ligase activity"/>
    <property type="evidence" value="ECO:0007669"/>
    <property type="project" value="UniProtKB-EC"/>
</dbReference>
<sequence>MIQYSVLELPLSLYLNGFMKQLIKELYEDRKSNHISSDLNFLNFTSEEKHRFLILMSIKNLSYECVDAWKDKVQKETSRLYWIGNYYDNEVYDDAELSAETIDILVNKCADVFQGFQLKDKPIVLYLPNLLQLPIAVLAAFRIGLTVLPISATNEDGNYLHDVLKISGANTVITVDGFWMGSKLIKNKEILDTAIINSAVRRVLVVRHVSPDERIPPPHVQLIARRPYYNYKVTMKENRDSWWSTFFPKASISCMPRTVPNNSTSLLLPIRNDSTTRMLSISFEKLEAEISRVQVILHQNEPSLIISTANILHQIICTLAALKVGAIPSIVSKLLIAEEDLTILLDYKEYITFWNLKTLRQILILGSNNLCEKTEEIFGVSCESTELQPV</sequence>
<dbReference type="WBParaSite" id="sdigi.contig76.g3723.t1">
    <property type="protein sequence ID" value="sdigi.contig76.g3723.t1"/>
    <property type="gene ID" value="sdigi.contig76.g3723"/>
</dbReference>
<evidence type="ECO:0000259" key="2">
    <source>
        <dbReference type="Pfam" id="PF00501"/>
    </source>
</evidence>
<name>A0A915Q756_9BILA</name>